<name>A0A1M7APS9_PSETH</name>
<accession>A0A1M7APS9</accession>
<evidence type="ECO:0000256" key="1">
    <source>
        <dbReference type="ARBA" id="ARBA00007553"/>
    </source>
</evidence>
<organism evidence="6 7">
    <name type="scientific">Pseudonocardia thermophila</name>
    <dbReference type="NCBI Taxonomy" id="1848"/>
    <lineage>
        <taxon>Bacteria</taxon>
        <taxon>Bacillati</taxon>
        <taxon>Actinomycetota</taxon>
        <taxon>Actinomycetes</taxon>
        <taxon>Pseudonocardiales</taxon>
        <taxon>Pseudonocardiaceae</taxon>
        <taxon>Pseudonocardia</taxon>
    </lineage>
</organism>
<dbReference type="PANTHER" id="PTHR11022:SF41">
    <property type="entry name" value="PEPTIDOGLYCAN-RECOGNITION PROTEIN LC-RELATED"/>
    <property type="match status" value="1"/>
</dbReference>
<feature type="domain" description="N-acetylmuramoyl-L-alanine amidase" evidence="4">
    <location>
        <begin position="45"/>
        <end position="196"/>
    </location>
</feature>
<dbReference type="SUPFAM" id="SSF47090">
    <property type="entry name" value="PGBD-like"/>
    <property type="match status" value="1"/>
</dbReference>
<dbReference type="CDD" id="cd06583">
    <property type="entry name" value="PGRP"/>
    <property type="match status" value="1"/>
</dbReference>
<keyword evidence="7" id="KW-1185">Reference proteome</keyword>
<sequence>MTDGGVPRRSVLTGGLVLAGGAVLLGAGTAQAAEEPSILPCDEWGARPPSRPVTIWDQRPVKILVHHTATPNVADFSREAAIALAVAIQKFHMDHRGWIDTGQHFTISRGGVLLEGRHRSLEILRAGRQQVEGAHCTGQNVVSIGIENEGTYIDVDPPKALWEKLRETCAYICTQYGIPPSELYGHRDFKDTACPGDNLYGALPRLRTEVAQLLGRRIDAAEAAPPRWPLLRIGDVGPAVRAAQELLHVPVTGGYDVRTAEAVRLFQIAHGTEEVNGILGGETWPLLVGQAENGSAVLAKAGITPPPPSATDPQPVAGQ</sequence>
<feature type="domain" description="Peptidoglycan recognition protein family" evidence="5">
    <location>
        <begin position="36"/>
        <end position="190"/>
    </location>
</feature>
<dbReference type="OrthoDB" id="514320at2"/>
<dbReference type="InterPro" id="IPR015510">
    <property type="entry name" value="PGRP"/>
</dbReference>
<evidence type="ECO:0000256" key="3">
    <source>
        <dbReference type="SAM" id="SignalP"/>
    </source>
</evidence>
<dbReference type="STRING" id="1848.SAMN05443637_12933"/>
<evidence type="ECO:0000256" key="2">
    <source>
        <dbReference type="SAM" id="MobiDB-lite"/>
    </source>
</evidence>
<dbReference type="PROSITE" id="PS51318">
    <property type="entry name" value="TAT"/>
    <property type="match status" value="1"/>
</dbReference>
<dbReference type="GO" id="GO:0008745">
    <property type="term" value="F:N-acetylmuramoyl-L-alanine amidase activity"/>
    <property type="evidence" value="ECO:0007669"/>
    <property type="project" value="InterPro"/>
</dbReference>
<dbReference type="SMART" id="SM00701">
    <property type="entry name" value="PGRP"/>
    <property type="match status" value="1"/>
</dbReference>
<evidence type="ECO:0000313" key="7">
    <source>
        <dbReference type="Proteomes" id="UP000184363"/>
    </source>
</evidence>
<evidence type="ECO:0000259" key="5">
    <source>
        <dbReference type="SMART" id="SM00701"/>
    </source>
</evidence>
<dbReference type="GO" id="GO:0009253">
    <property type="term" value="P:peptidoglycan catabolic process"/>
    <property type="evidence" value="ECO:0007669"/>
    <property type="project" value="InterPro"/>
</dbReference>
<dbReference type="InterPro" id="IPR036365">
    <property type="entry name" value="PGBD-like_sf"/>
</dbReference>
<dbReference type="Pfam" id="PF01471">
    <property type="entry name" value="PG_binding_1"/>
    <property type="match status" value="1"/>
</dbReference>
<dbReference type="InterPro" id="IPR002502">
    <property type="entry name" value="Amidase_domain"/>
</dbReference>
<dbReference type="EMBL" id="FRAP01000029">
    <property type="protein sequence ID" value="SHL44773.1"/>
    <property type="molecule type" value="Genomic_DNA"/>
</dbReference>
<dbReference type="Proteomes" id="UP000184363">
    <property type="component" value="Unassembled WGS sequence"/>
</dbReference>
<reference evidence="6 7" key="1">
    <citation type="submission" date="2016-11" db="EMBL/GenBank/DDBJ databases">
        <authorList>
            <person name="Jaros S."/>
            <person name="Januszkiewicz K."/>
            <person name="Wedrychowicz H."/>
        </authorList>
    </citation>
    <scope>NUCLEOTIDE SEQUENCE [LARGE SCALE GENOMIC DNA]</scope>
    <source>
        <strain evidence="6 7">DSM 43832</strain>
    </source>
</reference>
<dbReference type="GO" id="GO:0008270">
    <property type="term" value="F:zinc ion binding"/>
    <property type="evidence" value="ECO:0007669"/>
    <property type="project" value="InterPro"/>
</dbReference>
<dbReference type="InterPro" id="IPR006619">
    <property type="entry name" value="PGRP_domain_met/bac"/>
</dbReference>
<feature type="region of interest" description="Disordered" evidence="2">
    <location>
        <begin position="299"/>
        <end position="319"/>
    </location>
</feature>
<dbReference type="InterPro" id="IPR006311">
    <property type="entry name" value="TAT_signal"/>
</dbReference>
<dbReference type="SUPFAM" id="SSF55846">
    <property type="entry name" value="N-acetylmuramoyl-L-alanine amidase-like"/>
    <property type="match status" value="1"/>
</dbReference>
<dbReference type="InterPro" id="IPR036505">
    <property type="entry name" value="Amidase/PGRP_sf"/>
</dbReference>
<dbReference type="RefSeq" id="WP_073460334.1">
    <property type="nucleotide sequence ID" value="NZ_FRAP01000029.1"/>
</dbReference>
<proteinExistence type="inferred from homology"/>
<dbReference type="PANTHER" id="PTHR11022">
    <property type="entry name" value="PEPTIDOGLYCAN RECOGNITION PROTEIN"/>
    <property type="match status" value="1"/>
</dbReference>
<evidence type="ECO:0000313" key="6">
    <source>
        <dbReference type="EMBL" id="SHL44773.1"/>
    </source>
</evidence>
<dbReference type="Pfam" id="PF01510">
    <property type="entry name" value="Amidase_2"/>
    <property type="match status" value="1"/>
</dbReference>
<dbReference type="AlphaFoldDB" id="A0A1M7APS9"/>
<dbReference type="InterPro" id="IPR036366">
    <property type="entry name" value="PGBDSf"/>
</dbReference>
<feature type="signal peptide" evidence="3">
    <location>
        <begin position="1"/>
        <end position="32"/>
    </location>
</feature>
<gene>
    <name evidence="6" type="ORF">SAMN05443637_12933</name>
</gene>
<dbReference type="SMART" id="SM00644">
    <property type="entry name" value="Ami_2"/>
    <property type="match status" value="1"/>
</dbReference>
<feature type="chain" id="PRO_5013269039" evidence="3">
    <location>
        <begin position="33"/>
        <end position="319"/>
    </location>
</feature>
<dbReference type="InterPro" id="IPR002477">
    <property type="entry name" value="Peptidoglycan-bd-like"/>
</dbReference>
<dbReference type="Gene3D" id="1.10.101.10">
    <property type="entry name" value="PGBD-like superfamily/PGBD"/>
    <property type="match status" value="1"/>
</dbReference>
<comment type="similarity">
    <text evidence="1">Belongs to the N-acetylmuramoyl-L-alanine amidase 2 family.</text>
</comment>
<keyword evidence="3" id="KW-0732">Signal</keyword>
<protein>
    <submittedName>
        <fullName evidence="6">Putative peptidoglycan binding domain-containing protein</fullName>
    </submittedName>
</protein>
<dbReference type="Gene3D" id="3.40.80.10">
    <property type="entry name" value="Peptidoglycan recognition protein-like"/>
    <property type="match status" value="1"/>
</dbReference>
<evidence type="ECO:0000259" key="4">
    <source>
        <dbReference type="SMART" id="SM00644"/>
    </source>
</evidence>